<gene>
    <name evidence="1" type="ORF">SAMN06295970_118121</name>
</gene>
<keyword evidence="2" id="KW-1185">Reference proteome</keyword>
<dbReference type="Proteomes" id="UP001158049">
    <property type="component" value="Unassembled WGS sequence"/>
</dbReference>
<proteinExistence type="predicted"/>
<name>A0ABY1QM44_9BURK</name>
<organism evidence="1 2">
    <name type="scientific">Noviherbaspirillum suwonense</name>
    <dbReference type="NCBI Taxonomy" id="1224511"/>
    <lineage>
        <taxon>Bacteria</taxon>
        <taxon>Pseudomonadati</taxon>
        <taxon>Pseudomonadota</taxon>
        <taxon>Betaproteobacteria</taxon>
        <taxon>Burkholderiales</taxon>
        <taxon>Oxalobacteraceae</taxon>
        <taxon>Noviherbaspirillum</taxon>
    </lineage>
</organism>
<dbReference type="EMBL" id="FXUL01000018">
    <property type="protein sequence ID" value="SMP72819.1"/>
    <property type="molecule type" value="Genomic_DNA"/>
</dbReference>
<comment type="caution">
    <text evidence="1">The sequence shown here is derived from an EMBL/GenBank/DDBJ whole genome shotgun (WGS) entry which is preliminary data.</text>
</comment>
<sequence>MSQPTLTVKDASGTTQTVFTHNPNGPAAAVNSQPVVLASESPALPVALDAPSLRVRF</sequence>
<evidence type="ECO:0000313" key="1">
    <source>
        <dbReference type="EMBL" id="SMP72819.1"/>
    </source>
</evidence>
<protein>
    <submittedName>
        <fullName evidence="1">Uncharacterized protein</fullName>
    </submittedName>
</protein>
<evidence type="ECO:0000313" key="2">
    <source>
        <dbReference type="Proteomes" id="UP001158049"/>
    </source>
</evidence>
<accession>A0ABY1QM44</accession>
<reference evidence="1 2" key="1">
    <citation type="submission" date="2017-05" db="EMBL/GenBank/DDBJ databases">
        <authorList>
            <person name="Varghese N."/>
            <person name="Submissions S."/>
        </authorList>
    </citation>
    <scope>NUCLEOTIDE SEQUENCE [LARGE SCALE GENOMIC DNA]</scope>
    <source>
        <strain evidence="1 2">DSM 26001</strain>
    </source>
</reference>